<dbReference type="PANTHER" id="PTHR10174">
    <property type="entry name" value="ALPHA-TOCOPHEROL TRANSFER PROTEIN-RELATED"/>
    <property type="match status" value="1"/>
</dbReference>
<dbReference type="InterPro" id="IPR001251">
    <property type="entry name" value="CRAL-TRIO_dom"/>
</dbReference>
<evidence type="ECO:0000313" key="2">
    <source>
        <dbReference type="EMBL" id="CAH0395066.1"/>
    </source>
</evidence>
<name>A0A9P0AL01_BEMTA</name>
<feature type="domain" description="CRAL-TRIO" evidence="1">
    <location>
        <begin position="67"/>
        <end position="239"/>
    </location>
</feature>
<dbReference type="SMART" id="SM00516">
    <property type="entry name" value="SEC14"/>
    <property type="match status" value="1"/>
</dbReference>
<evidence type="ECO:0000259" key="1">
    <source>
        <dbReference type="PROSITE" id="PS50191"/>
    </source>
</evidence>
<dbReference type="InterPro" id="IPR036273">
    <property type="entry name" value="CRAL/TRIO_N_dom_sf"/>
</dbReference>
<organism evidence="2 3">
    <name type="scientific">Bemisia tabaci</name>
    <name type="common">Sweetpotato whitefly</name>
    <name type="synonym">Aleurodes tabaci</name>
    <dbReference type="NCBI Taxonomy" id="7038"/>
    <lineage>
        <taxon>Eukaryota</taxon>
        <taxon>Metazoa</taxon>
        <taxon>Ecdysozoa</taxon>
        <taxon>Arthropoda</taxon>
        <taxon>Hexapoda</taxon>
        <taxon>Insecta</taxon>
        <taxon>Pterygota</taxon>
        <taxon>Neoptera</taxon>
        <taxon>Paraneoptera</taxon>
        <taxon>Hemiptera</taxon>
        <taxon>Sternorrhyncha</taxon>
        <taxon>Aleyrodoidea</taxon>
        <taxon>Aleyrodidae</taxon>
        <taxon>Aleyrodinae</taxon>
        <taxon>Bemisia</taxon>
    </lineage>
</organism>
<protein>
    <recommendedName>
        <fullName evidence="1">CRAL-TRIO domain-containing protein</fullName>
    </recommendedName>
</protein>
<keyword evidence="3" id="KW-1185">Reference proteome</keyword>
<dbReference type="EMBL" id="OU963869">
    <property type="protein sequence ID" value="CAH0395066.1"/>
    <property type="molecule type" value="Genomic_DNA"/>
</dbReference>
<dbReference type="AlphaFoldDB" id="A0A9P0AL01"/>
<gene>
    <name evidence="2" type="ORF">BEMITA_LOCUS13296</name>
</gene>
<sequence length="289" mass="33720">MVAMEATSTPTSTREAARHLKEWLSQEPHLPNVEDEEWLETVYRHNKCSLQKSKRKLENYFSMKTKYPNILKNRDPTSAEILEARKAYPVAYSSKRTRDNCRIMHMLWGPETGTWDMDQILKRNFMLHDVICFREDPDTVGMYCITDLSGITYQHIVKGLLGFRAVNEIMSAGYSERMKGTYYINAPHFMSSFMDILKSILPKNMAERTSILNSREEILSIFDEDVLSVDFGGNGPTFKDYEEWTQSVLEKHKSWLEEQESYCSNEALRRRGKDELEEMSGSFMKLEVD</sequence>
<dbReference type="SUPFAM" id="SSF46938">
    <property type="entry name" value="CRAL/TRIO N-terminal domain"/>
    <property type="match status" value="1"/>
</dbReference>
<dbReference type="InterPro" id="IPR036865">
    <property type="entry name" value="CRAL-TRIO_dom_sf"/>
</dbReference>
<dbReference type="Pfam" id="PF00650">
    <property type="entry name" value="CRAL_TRIO"/>
    <property type="match status" value="1"/>
</dbReference>
<dbReference type="Proteomes" id="UP001152759">
    <property type="component" value="Chromosome 8"/>
</dbReference>
<dbReference type="PROSITE" id="PS50191">
    <property type="entry name" value="CRAL_TRIO"/>
    <property type="match status" value="1"/>
</dbReference>
<dbReference type="Gene3D" id="3.40.525.10">
    <property type="entry name" value="CRAL-TRIO lipid binding domain"/>
    <property type="match status" value="1"/>
</dbReference>
<proteinExistence type="predicted"/>
<dbReference type="GO" id="GO:1902936">
    <property type="term" value="F:phosphatidylinositol bisphosphate binding"/>
    <property type="evidence" value="ECO:0007669"/>
    <property type="project" value="TreeGrafter"/>
</dbReference>
<accession>A0A9P0AL01</accession>
<dbReference type="CDD" id="cd00170">
    <property type="entry name" value="SEC14"/>
    <property type="match status" value="1"/>
</dbReference>
<dbReference type="PANTHER" id="PTHR10174:SF224">
    <property type="entry name" value="RETINOL-BINDING PROTEIN PINTA"/>
    <property type="match status" value="1"/>
</dbReference>
<reference evidence="2" key="1">
    <citation type="submission" date="2021-12" db="EMBL/GenBank/DDBJ databases">
        <authorList>
            <person name="King R."/>
        </authorList>
    </citation>
    <scope>NUCLEOTIDE SEQUENCE</scope>
</reference>
<dbReference type="GO" id="GO:0016020">
    <property type="term" value="C:membrane"/>
    <property type="evidence" value="ECO:0007669"/>
    <property type="project" value="TreeGrafter"/>
</dbReference>
<evidence type="ECO:0000313" key="3">
    <source>
        <dbReference type="Proteomes" id="UP001152759"/>
    </source>
</evidence>
<dbReference type="SUPFAM" id="SSF52087">
    <property type="entry name" value="CRAL/TRIO domain"/>
    <property type="match status" value="1"/>
</dbReference>